<protein>
    <submittedName>
        <fullName evidence="9">Putative ABC transport system permease protein</fullName>
    </submittedName>
</protein>
<comment type="subcellular location">
    <subcellularLocation>
        <location evidence="1">Cell membrane</location>
        <topology evidence="1">Multi-pass membrane protein</topology>
    </subcellularLocation>
</comment>
<dbReference type="AlphaFoldDB" id="A0A1G7HCY5"/>
<sequence length="810" mass="90970">MLKNFLRIAIRHITRNKVFSFINIVGFAIGLATCLLIMLYILDEHRYDKHQEYGDRSYRIAAVNNKGEKWVASSAPLASGVKDALPEVEQVARLLTFTDISRMLFQYKEGAEQKQLFESNGYYVDSTFFQIFSYKFIYGNALTALNTPNSLVICDDIARKFFGPVNPVGKQLTINTAFGPFNYTVTGVFNGEATRSHIPARYFLSMRNNDMWNWTKQQTSWLGNNIFYTYVKLKKGTDAKRFEAKLQSFFNDKTAADMKAAGFSQRLYIQPVPDIYLHSSAPNEIGTNGNIIYLYILASIAAFILVIACVNFMNLSTASAEKRAREVGLRKVLGAGKGALVRQFIGESFLMSLMALILAFALVLVLLPYFNILAQKEISLFDNPYLLLWIIALTIAAGLLAGAYPAFYLSAFNPISVLKGKILNNFSAVAIRRGLVVFQFTISICLIFAAIVIRQQLHYLKNQSLGFRQEQQLILPLGRAFLNSENYYASLKNELTGYPQIKTISSGSAYPGTTNMSDMLFFPEGGSKSENVDIYLATVEKDYIETLGFQVLNGRTFSKDFPADSASIILNETAVKALGYTAANAVGRKIYYDFGQFHDNRTIVGVVKDFNFESLHNPIQPYAFTTNTFGNQYTYVIINAATDNYTELLQKIGQVWKKLFPTVPFEYSFLDKDFQRSYEKEQRAFVIISYFTIVAIFIACLGLFGLAIFSAEQRKREIGIRKVLGASVRNVVILLSKDFIQLVLIAFVIASPLAWYAMDKWLSEFAFHIQISWLTFIAAGILAVFIALLTVSSQAAKAALTNPVKTLKAE</sequence>
<evidence type="ECO:0000313" key="10">
    <source>
        <dbReference type="Proteomes" id="UP000199045"/>
    </source>
</evidence>
<feature type="transmembrane region" description="Helical" evidence="6">
    <location>
        <begin position="386"/>
        <end position="409"/>
    </location>
</feature>
<evidence type="ECO:0000256" key="4">
    <source>
        <dbReference type="ARBA" id="ARBA00022989"/>
    </source>
</evidence>
<evidence type="ECO:0000256" key="5">
    <source>
        <dbReference type="ARBA" id="ARBA00023136"/>
    </source>
</evidence>
<feature type="transmembrane region" description="Helical" evidence="6">
    <location>
        <begin position="684"/>
        <end position="709"/>
    </location>
</feature>
<dbReference type="GO" id="GO:0022857">
    <property type="term" value="F:transmembrane transporter activity"/>
    <property type="evidence" value="ECO:0007669"/>
    <property type="project" value="TreeGrafter"/>
</dbReference>
<evidence type="ECO:0000256" key="6">
    <source>
        <dbReference type="SAM" id="Phobius"/>
    </source>
</evidence>
<evidence type="ECO:0000256" key="2">
    <source>
        <dbReference type="ARBA" id="ARBA00022475"/>
    </source>
</evidence>
<dbReference type="Pfam" id="PF12704">
    <property type="entry name" value="MacB_PCD"/>
    <property type="match status" value="2"/>
</dbReference>
<feature type="domain" description="MacB-like periplasmic core" evidence="8">
    <location>
        <begin position="524"/>
        <end position="642"/>
    </location>
</feature>
<dbReference type="InterPro" id="IPR025857">
    <property type="entry name" value="MacB_PCD"/>
</dbReference>
<evidence type="ECO:0000256" key="1">
    <source>
        <dbReference type="ARBA" id="ARBA00004651"/>
    </source>
</evidence>
<feature type="transmembrane region" description="Helical" evidence="6">
    <location>
        <begin position="739"/>
        <end position="758"/>
    </location>
</feature>
<feature type="transmembrane region" description="Helical" evidence="6">
    <location>
        <begin position="349"/>
        <end position="374"/>
    </location>
</feature>
<feature type="domain" description="MacB-like periplasmic core" evidence="8">
    <location>
        <begin position="20"/>
        <end position="248"/>
    </location>
</feature>
<evidence type="ECO:0000259" key="7">
    <source>
        <dbReference type="Pfam" id="PF02687"/>
    </source>
</evidence>
<dbReference type="GO" id="GO:0005886">
    <property type="term" value="C:plasma membrane"/>
    <property type="evidence" value="ECO:0007669"/>
    <property type="project" value="UniProtKB-SubCell"/>
</dbReference>
<dbReference type="InterPro" id="IPR050250">
    <property type="entry name" value="Macrolide_Exporter_MacB"/>
</dbReference>
<feature type="transmembrane region" description="Helical" evidence="6">
    <location>
        <begin position="21"/>
        <end position="42"/>
    </location>
</feature>
<proteinExistence type="predicted"/>
<dbReference type="Pfam" id="PF02687">
    <property type="entry name" value="FtsX"/>
    <property type="match status" value="2"/>
</dbReference>
<dbReference type="Proteomes" id="UP000199045">
    <property type="component" value="Unassembled WGS sequence"/>
</dbReference>
<feature type="domain" description="ABC3 transporter permease C-terminal" evidence="7">
    <location>
        <begin position="299"/>
        <end position="414"/>
    </location>
</feature>
<dbReference type="STRING" id="104663.SAMN04488121_101413"/>
<organism evidence="9 10">
    <name type="scientific">Chitinophaga filiformis</name>
    <name type="common">Myxococcus filiformis</name>
    <name type="synonym">Flexibacter filiformis</name>
    <dbReference type="NCBI Taxonomy" id="104663"/>
    <lineage>
        <taxon>Bacteria</taxon>
        <taxon>Pseudomonadati</taxon>
        <taxon>Bacteroidota</taxon>
        <taxon>Chitinophagia</taxon>
        <taxon>Chitinophagales</taxon>
        <taxon>Chitinophagaceae</taxon>
        <taxon>Chitinophaga</taxon>
    </lineage>
</organism>
<evidence type="ECO:0000313" key="9">
    <source>
        <dbReference type="EMBL" id="SDE98216.1"/>
    </source>
</evidence>
<dbReference type="PANTHER" id="PTHR30572:SF18">
    <property type="entry name" value="ABC-TYPE MACROLIDE FAMILY EXPORT SYSTEM PERMEASE COMPONENT 2"/>
    <property type="match status" value="1"/>
</dbReference>
<evidence type="ECO:0000256" key="3">
    <source>
        <dbReference type="ARBA" id="ARBA00022692"/>
    </source>
</evidence>
<keyword evidence="5 6" id="KW-0472">Membrane</keyword>
<name>A0A1G7HCY5_CHIFI</name>
<dbReference type="InterPro" id="IPR003838">
    <property type="entry name" value="ABC3_permease_C"/>
</dbReference>
<feature type="transmembrane region" description="Helical" evidence="6">
    <location>
        <begin position="430"/>
        <end position="453"/>
    </location>
</feature>
<feature type="domain" description="ABC3 transporter permease C-terminal" evidence="7">
    <location>
        <begin position="691"/>
        <end position="799"/>
    </location>
</feature>
<feature type="transmembrane region" description="Helical" evidence="6">
    <location>
        <begin position="770"/>
        <end position="791"/>
    </location>
</feature>
<gene>
    <name evidence="9" type="ORF">SAMN04488121_101413</name>
</gene>
<reference evidence="9 10" key="1">
    <citation type="submission" date="2016-10" db="EMBL/GenBank/DDBJ databases">
        <authorList>
            <person name="de Groot N.N."/>
        </authorList>
    </citation>
    <scope>NUCLEOTIDE SEQUENCE [LARGE SCALE GENOMIC DNA]</scope>
    <source>
        <strain evidence="9 10">DSM 527</strain>
    </source>
</reference>
<dbReference type="RefSeq" id="WP_089828565.1">
    <property type="nucleotide sequence ID" value="NZ_FNBN01000001.1"/>
</dbReference>
<evidence type="ECO:0000259" key="8">
    <source>
        <dbReference type="Pfam" id="PF12704"/>
    </source>
</evidence>
<keyword evidence="2" id="KW-1003">Cell membrane</keyword>
<dbReference type="EMBL" id="FNBN01000001">
    <property type="protein sequence ID" value="SDE98216.1"/>
    <property type="molecule type" value="Genomic_DNA"/>
</dbReference>
<keyword evidence="3 6" id="KW-0812">Transmembrane</keyword>
<accession>A0A1G7HCY5</accession>
<dbReference type="PANTHER" id="PTHR30572">
    <property type="entry name" value="MEMBRANE COMPONENT OF TRANSPORTER-RELATED"/>
    <property type="match status" value="1"/>
</dbReference>
<keyword evidence="4 6" id="KW-1133">Transmembrane helix</keyword>
<feature type="transmembrane region" description="Helical" evidence="6">
    <location>
        <begin position="292"/>
        <end position="315"/>
    </location>
</feature>
<dbReference type="OrthoDB" id="5933722at2"/>